<evidence type="ECO:0000313" key="3">
    <source>
        <dbReference type="Proteomes" id="UP000002985"/>
    </source>
</evidence>
<dbReference type="Proteomes" id="UP000002985">
    <property type="component" value="Unassembled WGS sequence"/>
</dbReference>
<evidence type="ECO:0008006" key="4">
    <source>
        <dbReference type="Google" id="ProtNLM"/>
    </source>
</evidence>
<evidence type="ECO:0000256" key="1">
    <source>
        <dbReference type="SAM" id="MobiDB-lite"/>
    </source>
</evidence>
<feature type="compositionally biased region" description="Acidic residues" evidence="1">
    <location>
        <begin position="55"/>
        <end position="70"/>
    </location>
</feature>
<gene>
    <name evidence="2" type="ORF">KSU1_D0420</name>
</gene>
<dbReference type="AlphaFoldDB" id="I3IPT4"/>
<proteinExistence type="predicted"/>
<organism evidence="2 3">
    <name type="scientific">Candidatus Jettenia caeni</name>
    <dbReference type="NCBI Taxonomy" id="247490"/>
    <lineage>
        <taxon>Bacteria</taxon>
        <taxon>Pseudomonadati</taxon>
        <taxon>Planctomycetota</taxon>
        <taxon>Candidatus Brocadiia</taxon>
        <taxon>Candidatus Brocadiales</taxon>
        <taxon>Candidatus Brocadiaceae</taxon>
        <taxon>Candidatus Jettenia</taxon>
    </lineage>
</organism>
<dbReference type="EMBL" id="BAFH01000004">
    <property type="protein sequence ID" value="GAB63729.1"/>
    <property type="molecule type" value="Genomic_DNA"/>
</dbReference>
<dbReference type="OrthoDB" id="9804872at2"/>
<comment type="caution">
    <text evidence="2">The sequence shown here is derived from an EMBL/GenBank/DDBJ whole genome shotgun (WGS) entry which is preliminary data.</text>
</comment>
<evidence type="ECO:0000313" key="2">
    <source>
        <dbReference type="EMBL" id="GAB63729.1"/>
    </source>
</evidence>
<dbReference type="PROSITE" id="PS51257">
    <property type="entry name" value="PROKAR_LIPOPROTEIN"/>
    <property type="match status" value="1"/>
</dbReference>
<dbReference type="STRING" id="247490.KSU1_D0420"/>
<feature type="region of interest" description="Disordered" evidence="1">
    <location>
        <begin position="35"/>
        <end position="76"/>
    </location>
</feature>
<accession>I3IPT4</accession>
<protein>
    <recommendedName>
        <fullName evidence="4">Lipoprotein</fullName>
    </recommendedName>
</protein>
<keyword evidence="3" id="KW-1185">Reference proteome</keyword>
<sequence>MLLPMMRSKTLATVIISLFILGGIVSCAHEHPTGMREFEEGSAEEESERPSAIEEREEESGEENEYTAEEQTERLPEHPEYAAGLSEEVTLEDVANVVEKYIQDDSENDVFKFYDEKTDTWLALNLVKIHQDRLAQTKDNKYFVCAEFRGMDDSRYDLDFFVHNGTRYELEVDEDNISIHKINNRERYTWGYNRMEDVWEKQPVPKGKEYPK</sequence>
<reference evidence="2 3" key="1">
    <citation type="journal article" date="2012" name="FEBS Lett.">
        <title>Anammox organism KSU-1 expresses a NirK-type copper-containing nitrite reductase instead of a NirS-type with cytochrome cd1.</title>
        <authorList>
            <person name="Hira D."/>
            <person name="Toh H."/>
            <person name="Migita C.T."/>
            <person name="Okubo H."/>
            <person name="Nishiyama T."/>
            <person name="Hattori M."/>
            <person name="Furukawa K."/>
            <person name="Fujii T."/>
        </authorList>
    </citation>
    <scope>NUCLEOTIDE SEQUENCE [LARGE SCALE GENOMIC DNA]</scope>
</reference>
<name>I3IPT4_9BACT</name>